<feature type="domain" description="Tryptophan synthase beta chain-like PALP" evidence="12">
    <location>
        <begin position="72"/>
        <end position="355"/>
    </location>
</feature>
<comment type="similarity">
    <text evidence="2 8">Belongs to the threonine synthase family.</text>
</comment>
<evidence type="ECO:0000256" key="3">
    <source>
        <dbReference type="ARBA" id="ARBA00018679"/>
    </source>
</evidence>
<accession>A0A7J4JW20</accession>
<dbReference type="GO" id="GO:0003941">
    <property type="term" value="F:L-serine ammonia-lyase activity"/>
    <property type="evidence" value="ECO:0007669"/>
    <property type="project" value="TreeGrafter"/>
</dbReference>
<dbReference type="GO" id="GO:0009088">
    <property type="term" value="P:threonine biosynthetic process"/>
    <property type="evidence" value="ECO:0007669"/>
    <property type="project" value="UniProtKB-UniRule"/>
</dbReference>
<keyword evidence="8" id="KW-0028">Amino-acid biosynthesis</keyword>
<comment type="cofactor">
    <cofactor evidence="1 8 9">
        <name>pyridoxal 5'-phosphate</name>
        <dbReference type="ChEBI" id="CHEBI:597326"/>
    </cofactor>
</comment>
<dbReference type="UniPathway" id="UPA00050">
    <property type="reaction ID" value="UER00065"/>
</dbReference>
<comment type="function">
    <text evidence="8">Catalyzes the gamma-elimination of phosphate from L-phosphohomoserine and the beta-addition of water to produce L-threonine.</text>
</comment>
<dbReference type="PANTHER" id="PTHR48078:SF6">
    <property type="entry name" value="L-THREONINE DEHYDRATASE CATABOLIC TDCB"/>
    <property type="match status" value="1"/>
</dbReference>
<dbReference type="EC" id="4.2.3.1" evidence="7 8"/>
<dbReference type="EMBL" id="DUFJ01000018">
    <property type="protein sequence ID" value="HIH32763.1"/>
    <property type="molecule type" value="Genomic_DNA"/>
</dbReference>
<reference evidence="13 15" key="1">
    <citation type="journal article" date="2020" name="bioRxiv">
        <title>A rank-normalized archaeal taxonomy based on genome phylogeny resolves widespread incomplete and uneven classifications.</title>
        <authorList>
            <person name="Rinke C."/>
            <person name="Chuvochina M."/>
            <person name="Mussig A.J."/>
            <person name="Chaumeil P.-A."/>
            <person name="Waite D.W."/>
            <person name="Whitman W.B."/>
            <person name="Parks D.H."/>
            <person name="Hugenholtz P."/>
        </authorList>
    </citation>
    <scope>NUCLEOTIDE SEQUENCE</scope>
    <source>
        <strain evidence="13">UBA10191</strain>
    </source>
</reference>
<comment type="caution">
    <text evidence="13">The sequence shown here is derived from an EMBL/GenBank/DDBJ whole genome shotgun (WGS) entry which is preliminary data.</text>
</comment>
<dbReference type="GO" id="GO:0006567">
    <property type="term" value="P:L-threonine catabolic process"/>
    <property type="evidence" value="ECO:0007669"/>
    <property type="project" value="TreeGrafter"/>
</dbReference>
<comment type="pathway">
    <text evidence="8">Amino-acid biosynthesis; L-threonine biosynthesis; L-threonine from L-aspartate: step 5/5.</text>
</comment>
<dbReference type="InterPro" id="IPR001926">
    <property type="entry name" value="TrpB-like_PALP"/>
</dbReference>
<evidence type="ECO:0000313" key="16">
    <source>
        <dbReference type="Proteomes" id="UP000590964"/>
    </source>
</evidence>
<dbReference type="CDD" id="cd01563">
    <property type="entry name" value="Thr-synth_1"/>
    <property type="match status" value="1"/>
</dbReference>
<evidence type="ECO:0000259" key="12">
    <source>
        <dbReference type="Pfam" id="PF00291"/>
    </source>
</evidence>
<evidence type="ECO:0000256" key="1">
    <source>
        <dbReference type="ARBA" id="ARBA00001933"/>
    </source>
</evidence>
<dbReference type="InterPro" id="IPR004450">
    <property type="entry name" value="Thr_synthase-like"/>
</dbReference>
<dbReference type="Proteomes" id="UP000527315">
    <property type="component" value="Unassembled WGS sequence"/>
</dbReference>
<evidence type="ECO:0000256" key="7">
    <source>
        <dbReference type="NCBIfam" id="TIGR00260"/>
    </source>
</evidence>
<name>A0A7J4JW20_9ARCH</name>
<dbReference type="InterPro" id="IPR036052">
    <property type="entry name" value="TrpB-like_PALP_sf"/>
</dbReference>
<evidence type="ECO:0000256" key="2">
    <source>
        <dbReference type="ARBA" id="ARBA00005517"/>
    </source>
</evidence>
<evidence type="ECO:0000256" key="4">
    <source>
        <dbReference type="ARBA" id="ARBA00022898"/>
    </source>
</evidence>
<evidence type="ECO:0000256" key="9">
    <source>
        <dbReference type="PIRSR" id="PIRSR038945-1"/>
    </source>
</evidence>
<evidence type="ECO:0000313" key="13">
    <source>
        <dbReference type="EMBL" id="HIH21170.1"/>
    </source>
</evidence>
<dbReference type="InterPro" id="IPR050147">
    <property type="entry name" value="Ser/Thr_Dehydratase"/>
</dbReference>
<dbReference type="PANTHER" id="PTHR48078">
    <property type="entry name" value="THREONINE DEHYDRATASE, MITOCHONDRIAL-RELATED"/>
    <property type="match status" value="1"/>
</dbReference>
<dbReference type="SUPFAM" id="SSF53686">
    <property type="entry name" value="Tryptophan synthase beta subunit-like PLP-dependent enzymes"/>
    <property type="match status" value="1"/>
</dbReference>
<proteinExistence type="inferred from homology"/>
<organism evidence="13 16">
    <name type="scientific">Candidatus Iainarchaeum sp</name>
    <dbReference type="NCBI Taxonomy" id="3101447"/>
    <lineage>
        <taxon>Archaea</taxon>
        <taxon>Candidatus Iainarchaeota</taxon>
        <taxon>Candidatus Iainarchaeia</taxon>
        <taxon>Candidatus Iainarchaeales</taxon>
        <taxon>Candidatus Iainarchaeaceae</taxon>
        <taxon>Candidatus Iainarchaeum</taxon>
    </lineage>
</organism>
<evidence type="ECO:0000256" key="5">
    <source>
        <dbReference type="ARBA" id="ARBA00023239"/>
    </source>
</evidence>
<dbReference type="PIRSF" id="PIRSF038945">
    <property type="entry name" value="Thr_synthase"/>
    <property type="match status" value="1"/>
</dbReference>
<dbReference type="GO" id="GO:0006565">
    <property type="term" value="P:L-serine catabolic process"/>
    <property type="evidence" value="ECO:0007669"/>
    <property type="project" value="TreeGrafter"/>
</dbReference>
<keyword evidence="8" id="KW-0791">Threonine biosynthesis</keyword>
<sequence length="365" mass="40349">MHAKKLACFKCGKEFPAEERIFYCTKCGYSLDVHYDYAGIRRLVERQEFLQAPVKHWKYWMFYPVSDLQKVVSMHEGGTALIKSRKSKDFWLKFEGVNPTGSFKDRGSSIEITKAIEKGEKEVLCASTGNMGASIAAYAARAGIKARIFVPKFASLEKIRQIQAYGASVKRVEGTYEHSLEETKKIHKKTGAYLTGDYHYRAEGQKSVGFEIIDQLGWNAPENIVCPVGNGTLLFAVFKACKELQKVKLLEKMPRIFGVQASGCNSIRDGKIFPVKKPKTLASAIDCGNPVYGLEVLKALKESKGKIIAVSDKEMAQGMKALASEGIFAELSGAASLAGALKEKLQGKTVCIVSGHGLKESRKYY</sequence>
<dbReference type="GO" id="GO:0004794">
    <property type="term" value="F:threonine deaminase activity"/>
    <property type="evidence" value="ECO:0007669"/>
    <property type="project" value="TreeGrafter"/>
</dbReference>
<dbReference type="NCBIfam" id="TIGR00260">
    <property type="entry name" value="thrC"/>
    <property type="match status" value="1"/>
</dbReference>
<keyword evidence="4 8" id="KW-0663">Pyridoxal phosphate</keyword>
<protein>
    <recommendedName>
        <fullName evidence="3 7">Threonine synthase</fullName>
        <ecNumber evidence="7 8">4.2.3.1</ecNumber>
    </recommendedName>
</protein>
<dbReference type="EMBL" id="DUFW01000009">
    <property type="protein sequence ID" value="HIH21170.1"/>
    <property type="molecule type" value="Genomic_DNA"/>
</dbReference>
<dbReference type="Pfam" id="PF00291">
    <property type="entry name" value="PALP"/>
    <property type="match status" value="1"/>
</dbReference>
<evidence type="ECO:0000256" key="10">
    <source>
        <dbReference type="PIRSR" id="PIRSR038945-2"/>
    </source>
</evidence>
<feature type="cross-link" description="Isoglutamyl lysine isopeptide (Lys-Gln) (interchain with Q-Cter in protein Pup)" evidence="11">
    <location>
        <position position="185"/>
    </location>
</feature>
<dbReference type="GO" id="GO:0009097">
    <property type="term" value="P:isoleucine biosynthetic process"/>
    <property type="evidence" value="ECO:0007669"/>
    <property type="project" value="TreeGrafter"/>
</dbReference>
<dbReference type="Proteomes" id="UP000590964">
    <property type="component" value="Unassembled WGS sequence"/>
</dbReference>
<evidence type="ECO:0000256" key="6">
    <source>
        <dbReference type="ARBA" id="ARBA00049144"/>
    </source>
</evidence>
<dbReference type="AlphaFoldDB" id="A0A7J4JW20"/>
<feature type="modified residue" description="N6-(pyridoxal phosphate)lysine" evidence="10">
    <location>
        <position position="104"/>
    </location>
</feature>
<gene>
    <name evidence="13" type="primary">thrC</name>
    <name evidence="13" type="ORF">HA222_00710</name>
    <name evidence="14" type="ORF">HA227_00775</name>
</gene>
<feature type="binding site" evidence="9">
    <location>
        <position position="130"/>
    </location>
    <ligand>
        <name>pyridoxal 5'-phosphate</name>
        <dbReference type="ChEBI" id="CHEBI:597326"/>
    </ligand>
</feature>
<dbReference type="Gene3D" id="3.40.50.1100">
    <property type="match status" value="2"/>
</dbReference>
<dbReference type="GO" id="GO:0004795">
    <property type="term" value="F:threonine synthase activity"/>
    <property type="evidence" value="ECO:0007669"/>
    <property type="project" value="UniProtKB-UniRule"/>
</dbReference>
<evidence type="ECO:0000313" key="15">
    <source>
        <dbReference type="Proteomes" id="UP000527315"/>
    </source>
</evidence>
<evidence type="ECO:0000256" key="8">
    <source>
        <dbReference type="PIRNR" id="PIRNR038945"/>
    </source>
</evidence>
<comment type="catalytic activity">
    <reaction evidence="6 8">
        <text>O-phospho-L-homoserine + H2O = L-threonine + phosphate</text>
        <dbReference type="Rhea" id="RHEA:10840"/>
        <dbReference type="ChEBI" id="CHEBI:15377"/>
        <dbReference type="ChEBI" id="CHEBI:43474"/>
        <dbReference type="ChEBI" id="CHEBI:57590"/>
        <dbReference type="ChEBI" id="CHEBI:57926"/>
        <dbReference type="EC" id="4.2.3.1"/>
    </reaction>
</comment>
<evidence type="ECO:0000313" key="14">
    <source>
        <dbReference type="EMBL" id="HIH32763.1"/>
    </source>
</evidence>
<evidence type="ECO:0000256" key="11">
    <source>
        <dbReference type="PIRSR" id="PIRSR038945-3"/>
    </source>
</evidence>
<dbReference type="InterPro" id="IPR026260">
    <property type="entry name" value="Thr_Synthase_bac/arc"/>
</dbReference>
<keyword evidence="5 8" id="KW-0456">Lyase</keyword>